<dbReference type="InterPro" id="IPR036852">
    <property type="entry name" value="Peptidase_S8/S53_dom_sf"/>
</dbReference>
<dbReference type="InterPro" id="IPR034193">
    <property type="entry name" value="PCSK9_ProteinaseK-like"/>
</dbReference>
<dbReference type="InterPro" id="IPR015500">
    <property type="entry name" value="Peptidase_S8_subtilisin-rel"/>
</dbReference>
<dbReference type="PROSITE" id="PS00137">
    <property type="entry name" value="SUBTILASE_HIS"/>
    <property type="match status" value="1"/>
</dbReference>
<dbReference type="PROSITE" id="PS00138">
    <property type="entry name" value="SUBTILASE_SER"/>
    <property type="match status" value="1"/>
</dbReference>
<dbReference type="PROSITE" id="PS51892">
    <property type="entry name" value="SUBTILASE"/>
    <property type="match status" value="1"/>
</dbReference>
<dbReference type="Pfam" id="PF00082">
    <property type="entry name" value="Peptidase_S8"/>
    <property type="match status" value="1"/>
</dbReference>
<dbReference type="Proteomes" id="UP000696280">
    <property type="component" value="Unassembled WGS sequence"/>
</dbReference>
<evidence type="ECO:0000313" key="10">
    <source>
        <dbReference type="Proteomes" id="UP000696280"/>
    </source>
</evidence>
<evidence type="ECO:0000256" key="6">
    <source>
        <dbReference type="RuleBase" id="RU003355"/>
    </source>
</evidence>
<evidence type="ECO:0000259" key="8">
    <source>
        <dbReference type="Pfam" id="PF00082"/>
    </source>
</evidence>
<dbReference type="InterPro" id="IPR022398">
    <property type="entry name" value="Peptidase_S8_His-AS"/>
</dbReference>
<dbReference type="InterPro" id="IPR000209">
    <property type="entry name" value="Peptidase_S8/S53_dom"/>
</dbReference>
<evidence type="ECO:0000256" key="4">
    <source>
        <dbReference type="ARBA" id="ARBA00022825"/>
    </source>
</evidence>
<feature type="domain" description="Peptidase S8/S53" evidence="8">
    <location>
        <begin position="199"/>
        <end position="417"/>
    </location>
</feature>
<evidence type="ECO:0000256" key="3">
    <source>
        <dbReference type="ARBA" id="ARBA00022801"/>
    </source>
</evidence>
<protein>
    <recommendedName>
        <fullName evidence="8">Peptidase S8/S53 domain-containing protein</fullName>
    </recommendedName>
</protein>
<dbReference type="OrthoDB" id="206201at2759"/>
<dbReference type="SUPFAM" id="SSF52743">
    <property type="entry name" value="Subtilisin-like"/>
    <property type="match status" value="1"/>
</dbReference>
<keyword evidence="3 5" id="KW-0378">Hydrolase</keyword>
<keyword evidence="7" id="KW-1133">Transmembrane helix</keyword>
<dbReference type="InterPro" id="IPR023828">
    <property type="entry name" value="Peptidase_S8_Ser-AS"/>
</dbReference>
<dbReference type="PRINTS" id="PR00723">
    <property type="entry name" value="SUBTILISIN"/>
</dbReference>
<gene>
    <name evidence="9" type="ORF">HYFRA_00004457</name>
</gene>
<feature type="active site" description="Charge relay system" evidence="5">
    <location>
        <position position="239"/>
    </location>
</feature>
<evidence type="ECO:0000256" key="7">
    <source>
        <dbReference type="SAM" id="Phobius"/>
    </source>
</evidence>
<evidence type="ECO:0000313" key="9">
    <source>
        <dbReference type="EMBL" id="CAG8954542.1"/>
    </source>
</evidence>
<feature type="active site" description="Charge relay system" evidence="5">
    <location>
        <position position="208"/>
    </location>
</feature>
<dbReference type="SUPFAM" id="SSF54897">
    <property type="entry name" value="Protease propeptides/inhibitors"/>
    <property type="match status" value="1"/>
</dbReference>
<dbReference type="AlphaFoldDB" id="A0A9N9KYY9"/>
<feature type="active site" description="Charge relay system" evidence="5">
    <location>
        <position position="397"/>
    </location>
</feature>
<keyword evidence="4 5" id="KW-0720">Serine protease</keyword>
<dbReference type="PANTHER" id="PTHR43806">
    <property type="entry name" value="PEPTIDASE S8"/>
    <property type="match status" value="1"/>
</dbReference>
<comment type="similarity">
    <text evidence="1 5 6">Belongs to the peptidase S8 family.</text>
</comment>
<dbReference type="GO" id="GO:0004252">
    <property type="term" value="F:serine-type endopeptidase activity"/>
    <property type="evidence" value="ECO:0007669"/>
    <property type="project" value="UniProtKB-UniRule"/>
</dbReference>
<dbReference type="CDD" id="cd04077">
    <property type="entry name" value="Peptidases_S8_PCSK9_ProteinaseK_like"/>
    <property type="match status" value="1"/>
</dbReference>
<keyword evidence="7" id="KW-0472">Membrane</keyword>
<organism evidence="9 10">
    <name type="scientific">Hymenoscyphus fraxineus</name>
    <dbReference type="NCBI Taxonomy" id="746836"/>
    <lineage>
        <taxon>Eukaryota</taxon>
        <taxon>Fungi</taxon>
        <taxon>Dikarya</taxon>
        <taxon>Ascomycota</taxon>
        <taxon>Pezizomycotina</taxon>
        <taxon>Leotiomycetes</taxon>
        <taxon>Helotiales</taxon>
        <taxon>Helotiaceae</taxon>
        <taxon>Hymenoscyphus</taxon>
    </lineage>
</organism>
<accession>A0A9N9KYY9</accession>
<dbReference type="EMBL" id="CAJVRL010000057">
    <property type="protein sequence ID" value="CAG8954542.1"/>
    <property type="molecule type" value="Genomic_DNA"/>
</dbReference>
<dbReference type="PANTHER" id="PTHR43806:SF11">
    <property type="entry name" value="CEREVISIN-RELATED"/>
    <property type="match status" value="1"/>
</dbReference>
<evidence type="ECO:0000256" key="2">
    <source>
        <dbReference type="ARBA" id="ARBA00022670"/>
    </source>
</evidence>
<dbReference type="Gene3D" id="3.40.50.200">
    <property type="entry name" value="Peptidase S8/S53 domain"/>
    <property type="match status" value="1"/>
</dbReference>
<dbReference type="FunFam" id="3.40.50.200:FF:000007">
    <property type="entry name" value="Subtilisin-like serine protease"/>
    <property type="match status" value="1"/>
</dbReference>
<feature type="transmembrane region" description="Helical" evidence="7">
    <location>
        <begin position="34"/>
        <end position="55"/>
    </location>
</feature>
<reference evidence="9" key="1">
    <citation type="submission" date="2021-07" db="EMBL/GenBank/DDBJ databases">
        <authorList>
            <person name="Durling M."/>
        </authorList>
    </citation>
    <scope>NUCLEOTIDE SEQUENCE</scope>
</reference>
<keyword evidence="7" id="KW-0812">Transmembrane</keyword>
<sequence>METVGLIITVGLSALVLWLCRSFCFSFHHFSKYITMQFFSLPVIFSFVLASSSVVTSSPTNLRPRLLSILSNSEATNIIPNKFLVVYNKNASDEQVQTHQTSIKTALKKRSLSTRGDDGRILSTGISSYSIQGWRAMALEADDAMILDIAGCPEVNYVEADTVVQTSALVQQTNAPLGLERVSHKDVSTDGYVFDNSAGSGITVYIVDTGIRTTHSEFAGRATFGINTVNKIDTDENGHGSHVAGTVAGATFGVAKNASLVAVKVLDAKGAGSNTGLVDGLSFVNDDVTAKKRTGKAVVNMSVGGDLSRGVNSAVAALTKNGVIVVVAAGNENVDAARSSPASAESAITVGAIDAANDTRASFSNFGAAVDIFAPGVGVQSVGINSDTAVKTLSGTSMACPHVAGLAAYLMNLEGLTDPTAVSTRILELGKESGATVSNPGKGTVNAFIANNGSGK</sequence>
<dbReference type="PROSITE" id="PS00136">
    <property type="entry name" value="SUBTILASE_ASP"/>
    <property type="match status" value="1"/>
</dbReference>
<dbReference type="InterPro" id="IPR050131">
    <property type="entry name" value="Peptidase_S8_subtilisin-like"/>
</dbReference>
<name>A0A9N9KYY9_9HELO</name>
<dbReference type="InterPro" id="IPR023827">
    <property type="entry name" value="Peptidase_S8_Asp-AS"/>
</dbReference>
<evidence type="ECO:0000256" key="5">
    <source>
        <dbReference type="PROSITE-ProRule" id="PRU01240"/>
    </source>
</evidence>
<comment type="caution">
    <text evidence="9">The sequence shown here is derived from an EMBL/GenBank/DDBJ whole genome shotgun (WGS) entry which is preliminary data.</text>
</comment>
<keyword evidence="2 5" id="KW-0645">Protease</keyword>
<keyword evidence="10" id="KW-1185">Reference proteome</keyword>
<evidence type="ECO:0000256" key="1">
    <source>
        <dbReference type="ARBA" id="ARBA00011073"/>
    </source>
</evidence>
<dbReference type="GO" id="GO:0006508">
    <property type="term" value="P:proteolysis"/>
    <property type="evidence" value="ECO:0007669"/>
    <property type="project" value="UniProtKB-KW"/>
</dbReference>
<proteinExistence type="inferred from homology"/>